<dbReference type="PANTHER" id="PTHR34351">
    <property type="entry name" value="SLR1927 PROTEIN-RELATED"/>
    <property type="match status" value="1"/>
</dbReference>
<organism evidence="3 4">
    <name type="scientific">Eubacterium cellulosolvens (strain ATCC 43171 / JCM 9499 / 6)</name>
    <name type="common">Cillobacterium cellulosolvens</name>
    <dbReference type="NCBI Taxonomy" id="633697"/>
    <lineage>
        <taxon>Bacteria</taxon>
        <taxon>Bacillati</taxon>
        <taxon>Bacillota</taxon>
        <taxon>Clostridia</taxon>
        <taxon>Eubacteriales</taxon>
        <taxon>Eubacteriaceae</taxon>
        <taxon>Eubacterium</taxon>
    </lineage>
</organism>
<dbReference type="eggNOG" id="COG1721">
    <property type="taxonomic scope" value="Bacteria"/>
</dbReference>
<reference evidence="3 4" key="1">
    <citation type="submission" date="2010-08" db="EMBL/GenBank/DDBJ databases">
        <authorList>
            <consortium name="US DOE Joint Genome Institute (JGI-PGF)"/>
            <person name="Lucas S."/>
            <person name="Copeland A."/>
            <person name="Lapidus A."/>
            <person name="Cheng J.-F."/>
            <person name="Bruce D."/>
            <person name="Goodwin L."/>
            <person name="Pitluck S."/>
            <person name="Land M.L."/>
            <person name="Hauser L."/>
            <person name="Chang Y.-J."/>
            <person name="Anderson I.J."/>
            <person name="Johnson E."/>
            <person name="Mulhopadhyay B."/>
            <person name="Kyrpides N."/>
            <person name="Woyke T.J."/>
        </authorList>
    </citation>
    <scope>NUCLEOTIDE SEQUENCE [LARGE SCALE GENOMIC DNA]</scope>
    <source>
        <strain evidence="3 4">6</strain>
    </source>
</reference>
<keyword evidence="1" id="KW-1133">Transmembrane helix</keyword>
<proteinExistence type="predicted"/>
<dbReference type="EMBL" id="CM001487">
    <property type="protein sequence ID" value="EIM58133.1"/>
    <property type="molecule type" value="Genomic_DNA"/>
</dbReference>
<dbReference type="AlphaFoldDB" id="I5AWG0"/>
<dbReference type="STRING" id="633697.EubceDRAFT1_2407"/>
<accession>I5AWG0</accession>
<dbReference type="InterPro" id="IPR002881">
    <property type="entry name" value="DUF58"/>
</dbReference>
<keyword evidence="1" id="KW-0812">Transmembrane</keyword>
<gene>
    <name evidence="3" type="ORF">EubceDRAFT1_2407</name>
</gene>
<sequence>MNAIWRNRLIYLTAWILSVVGITFYGGVVSYGLFAVLTLMPVVSLCYLVCVIFTFKIYQEIDSKWVVANRKVPFYLSLVNDSPFAYVGIRVCFYSSFSSITGLDDNIEYELPPKFGMKKQTEIICRYRGEYEVGIKRIEVQDYFRLFRLSYFNKEPIKATVRPDYFDPEQIQSIDIAAATTTEKEFQDTSMDVLVRPYETGDDIRQINWKISARSGNLFVRQKIGEEQEGISILLGTFRVSTDPFVYLPMENKVLETVLTLSLYLTKKNLPYRTMYMQRDLTEIRCSALDAFDDYYEKISGITFEEDAGENLLFERAAGNREILSSRLVILIVQDWTEETIRFCQLMNENDVSVCVYVITKDGSNVNARGLAHVSVTAIDPHLDLREVL</sequence>
<keyword evidence="4" id="KW-1185">Reference proteome</keyword>
<evidence type="ECO:0000256" key="1">
    <source>
        <dbReference type="SAM" id="Phobius"/>
    </source>
</evidence>
<name>I5AWG0_EUBC6</name>
<feature type="transmembrane region" description="Helical" evidence="1">
    <location>
        <begin position="34"/>
        <end position="55"/>
    </location>
</feature>
<evidence type="ECO:0000259" key="2">
    <source>
        <dbReference type="Pfam" id="PF01882"/>
    </source>
</evidence>
<feature type="transmembrane region" description="Helical" evidence="1">
    <location>
        <begin position="9"/>
        <end position="28"/>
    </location>
</feature>
<dbReference type="HOGENOM" id="CLU_026152_3_2_9"/>
<dbReference type="Proteomes" id="UP000005753">
    <property type="component" value="Chromosome"/>
</dbReference>
<evidence type="ECO:0000313" key="4">
    <source>
        <dbReference type="Proteomes" id="UP000005753"/>
    </source>
</evidence>
<dbReference type="PANTHER" id="PTHR34351:SF2">
    <property type="entry name" value="DUF58 DOMAIN-CONTAINING PROTEIN"/>
    <property type="match status" value="1"/>
</dbReference>
<feature type="domain" description="DUF58" evidence="2">
    <location>
        <begin position="195"/>
        <end position="230"/>
    </location>
</feature>
<dbReference type="Pfam" id="PF01882">
    <property type="entry name" value="DUF58"/>
    <property type="match status" value="1"/>
</dbReference>
<keyword evidence="1" id="KW-0472">Membrane</keyword>
<dbReference type="OrthoDB" id="9778037at2"/>
<reference evidence="3 4" key="2">
    <citation type="submission" date="2012-02" db="EMBL/GenBank/DDBJ databases">
        <title>Improved High-Quality Draft sequence of Eubacterium cellulosolvens 6.</title>
        <authorList>
            <consortium name="US DOE Joint Genome Institute"/>
            <person name="Lucas S."/>
            <person name="Han J."/>
            <person name="Lapidus A."/>
            <person name="Cheng J.-F."/>
            <person name="Goodwin L."/>
            <person name="Pitluck S."/>
            <person name="Peters L."/>
            <person name="Mikhailova N."/>
            <person name="Gu W."/>
            <person name="Detter J.C."/>
            <person name="Han C."/>
            <person name="Tapia R."/>
            <person name="Land M."/>
            <person name="Hauser L."/>
            <person name="Kyrpides N."/>
            <person name="Ivanova N."/>
            <person name="Pagani I."/>
            <person name="Johnson E."/>
            <person name="Mukhopadhyay B."/>
            <person name="Anderson I."/>
            <person name="Woyke T."/>
        </authorList>
    </citation>
    <scope>NUCLEOTIDE SEQUENCE [LARGE SCALE GENOMIC DNA]</scope>
    <source>
        <strain evidence="3 4">6</strain>
    </source>
</reference>
<protein>
    <recommendedName>
        <fullName evidence="2">DUF58 domain-containing protein</fullName>
    </recommendedName>
</protein>
<evidence type="ECO:0000313" key="3">
    <source>
        <dbReference type="EMBL" id="EIM58133.1"/>
    </source>
</evidence>